<comment type="function">
    <text evidence="1">Putative transcription activator involved in regulating light control of development.</text>
</comment>
<dbReference type="PANTHER" id="PTHR31669">
    <property type="entry name" value="PROTEIN FAR1-RELATED SEQUENCE 10-RELATED"/>
    <property type="match status" value="1"/>
</dbReference>
<name>A0A5P1FPP3_ASPOF</name>
<keyword evidence="1" id="KW-0479">Metal-binding</keyword>
<keyword evidence="5" id="KW-1185">Reference proteome</keyword>
<keyword evidence="1" id="KW-0539">Nucleus</keyword>
<protein>
    <recommendedName>
        <fullName evidence="1">Protein FAR1-RELATED SEQUENCE</fullName>
    </recommendedName>
</protein>
<dbReference type="GO" id="GO:0008270">
    <property type="term" value="F:zinc ion binding"/>
    <property type="evidence" value="ECO:0007669"/>
    <property type="project" value="UniProtKB-UniRule"/>
</dbReference>
<evidence type="ECO:0000313" key="5">
    <source>
        <dbReference type="Proteomes" id="UP000243459"/>
    </source>
</evidence>
<dbReference type="GO" id="GO:0005634">
    <property type="term" value="C:nucleus"/>
    <property type="evidence" value="ECO:0007669"/>
    <property type="project" value="UniProtKB-SubCell"/>
</dbReference>
<dbReference type="Proteomes" id="UP000243459">
    <property type="component" value="Chromosome 1"/>
</dbReference>
<keyword evidence="1" id="KW-0862">Zinc</keyword>
<dbReference type="OMA" id="CEVMISA"/>
<feature type="region of interest" description="Disordered" evidence="2">
    <location>
        <begin position="1"/>
        <end position="26"/>
    </location>
</feature>
<dbReference type="GO" id="GO:0006355">
    <property type="term" value="P:regulation of DNA-templated transcription"/>
    <property type="evidence" value="ECO:0007669"/>
    <property type="project" value="UniProtKB-UniRule"/>
</dbReference>
<evidence type="ECO:0000256" key="1">
    <source>
        <dbReference type="RuleBase" id="RU367018"/>
    </source>
</evidence>
<feature type="compositionally biased region" description="Basic and acidic residues" evidence="2">
    <location>
        <begin position="16"/>
        <end position="26"/>
    </location>
</feature>
<comment type="subcellular location">
    <subcellularLocation>
        <location evidence="1">Nucleus</location>
    </subcellularLocation>
</comment>
<evidence type="ECO:0000313" key="4">
    <source>
        <dbReference type="EMBL" id="ONK80198.1"/>
    </source>
</evidence>
<reference evidence="5" key="1">
    <citation type="journal article" date="2017" name="Nat. Commun.">
        <title>The asparagus genome sheds light on the origin and evolution of a young Y chromosome.</title>
        <authorList>
            <person name="Harkess A."/>
            <person name="Zhou J."/>
            <person name="Xu C."/>
            <person name="Bowers J.E."/>
            <person name="Van der Hulst R."/>
            <person name="Ayyampalayam S."/>
            <person name="Mercati F."/>
            <person name="Riccardi P."/>
            <person name="McKain M.R."/>
            <person name="Kakrana A."/>
            <person name="Tang H."/>
            <person name="Ray J."/>
            <person name="Groenendijk J."/>
            <person name="Arikit S."/>
            <person name="Mathioni S.M."/>
            <person name="Nakano M."/>
            <person name="Shan H."/>
            <person name="Telgmann-Rauber A."/>
            <person name="Kanno A."/>
            <person name="Yue Z."/>
            <person name="Chen H."/>
            <person name="Li W."/>
            <person name="Chen Y."/>
            <person name="Xu X."/>
            <person name="Zhang Y."/>
            <person name="Luo S."/>
            <person name="Chen H."/>
            <person name="Gao J."/>
            <person name="Mao Z."/>
            <person name="Pires J.C."/>
            <person name="Luo M."/>
            <person name="Kudrna D."/>
            <person name="Wing R.A."/>
            <person name="Meyers B.C."/>
            <person name="Yi K."/>
            <person name="Kong H."/>
            <person name="Lavrijsen P."/>
            <person name="Sunseri F."/>
            <person name="Falavigna A."/>
            <person name="Ye Y."/>
            <person name="Leebens-Mack J.H."/>
            <person name="Chen G."/>
        </authorList>
    </citation>
    <scope>NUCLEOTIDE SEQUENCE [LARGE SCALE GENOMIC DNA]</scope>
    <source>
        <strain evidence="5">cv. DH0086</strain>
    </source>
</reference>
<keyword evidence="1" id="KW-0863">Zinc-finger</keyword>
<gene>
    <name evidence="4" type="ORF">A4U43_C01F14980</name>
</gene>
<dbReference type="Pfam" id="PF03101">
    <property type="entry name" value="FAR1"/>
    <property type="match status" value="1"/>
</dbReference>
<comment type="similarity">
    <text evidence="1">Belongs to the FHY3/FAR1 family.</text>
</comment>
<feature type="compositionally biased region" description="Polar residues" evidence="2">
    <location>
        <begin position="1"/>
        <end position="11"/>
    </location>
</feature>
<dbReference type="AlphaFoldDB" id="A0A5P1FPP3"/>
<organism evidence="4 5">
    <name type="scientific">Asparagus officinalis</name>
    <name type="common">Garden asparagus</name>
    <dbReference type="NCBI Taxonomy" id="4686"/>
    <lineage>
        <taxon>Eukaryota</taxon>
        <taxon>Viridiplantae</taxon>
        <taxon>Streptophyta</taxon>
        <taxon>Embryophyta</taxon>
        <taxon>Tracheophyta</taxon>
        <taxon>Spermatophyta</taxon>
        <taxon>Magnoliopsida</taxon>
        <taxon>Liliopsida</taxon>
        <taxon>Asparagales</taxon>
        <taxon>Asparagaceae</taxon>
        <taxon>Asparagoideae</taxon>
        <taxon>Asparagus</taxon>
    </lineage>
</organism>
<evidence type="ECO:0000259" key="3">
    <source>
        <dbReference type="Pfam" id="PF03101"/>
    </source>
</evidence>
<sequence>MTDSSSLNTENIGDCRIGEEKGIETDRMTTGSILQDVSHFGDNNITEVKENKENETTVENDKATQEIANDLKECPQKRDREVIILDDEDDHSTDAKRSIEDELSRNPNINGKNEKTPRVGLVFTSYDELNNYFKQYALRVGFGVAVKKSSFTKKGVCRRLVLACSKGGTGRSDAMYQARRTAKTNCEVMISAKSRGDGLLHLVDVKLEHNHPVNPATARHVLSVFKFQQIFEIPSHYILDRWKKDFKQLHAMARSSDDAVVNNLPERYDYLSSRFLQLVDVGFISEDRYRLSLKLIKEIEKSLLDDTSGRDNQPKLLCFDTHSNQNVQNLLVSQLGFTEDNANSNSNLLPVKRRGRPPKKGRVCNVEPLVRTNKEQDFLRSAMIANEDNVLQAAPTVSHLDTHIGQGGINLMEDLNPNDLSFGTHFDLHVNQQHHMNSQPRLQSNNLLQGQYDQQTMVNQNGFPWIYQQILQEDQISKVPSVRRTG</sequence>
<dbReference type="PANTHER" id="PTHR31669:SF297">
    <property type="entry name" value="PROTEIN FAR1-RELATED SEQUENCE"/>
    <property type="match status" value="1"/>
</dbReference>
<dbReference type="EMBL" id="CM007381">
    <property type="protein sequence ID" value="ONK80198.1"/>
    <property type="molecule type" value="Genomic_DNA"/>
</dbReference>
<accession>A0A5P1FPP3</accession>
<dbReference type="InterPro" id="IPR004330">
    <property type="entry name" value="FAR1_DNA_bnd_dom"/>
</dbReference>
<dbReference type="InterPro" id="IPR031052">
    <property type="entry name" value="FHY3/FAR1"/>
</dbReference>
<feature type="domain" description="FAR1" evidence="3">
    <location>
        <begin position="131"/>
        <end position="215"/>
    </location>
</feature>
<proteinExistence type="inferred from homology"/>
<dbReference type="Gramene" id="ONK80198">
    <property type="protein sequence ID" value="ONK80198"/>
    <property type="gene ID" value="A4U43_C01F14980"/>
</dbReference>
<evidence type="ECO:0000256" key="2">
    <source>
        <dbReference type="SAM" id="MobiDB-lite"/>
    </source>
</evidence>